<dbReference type="Pfam" id="PF01048">
    <property type="entry name" value="PNP_UDP_1"/>
    <property type="match status" value="1"/>
</dbReference>
<gene>
    <name evidence="2" type="ORF">BJX63DRAFT_404945</name>
</gene>
<dbReference type="PANTHER" id="PTHR46082">
    <property type="entry name" value="ATP/GTP-BINDING PROTEIN-RELATED"/>
    <property type="match status" value="1"/>
</dbReference>
<proteinExistence type="predicted"/>
<dbReference type="InterPro" id="IPR053137">
    <property type="entry name" value="NLR-like"/>
</dbReference>
<accession>A0ABR4H2M1</accession>
<dbReference type="Proteomes" id="UP001610334">
    <property type="component" value="Unassembled WGS sequence"/>
</dbReference>
<dbReference type="EMBL" id="JBFXLT010000085">
    <property type="protein sequence ID" value="KAL2809651.1"/>
    <property type="molecule type" value="Genomic_DNA"/>
</dbReference>
<comment type="caution">
    <text evidence="2">The sequence shown here is derived from an EMBL/GenBank/DDBJ whole genome shotgun (WGS) entry which is preliminary data.</text>
</comment>
<evidence type="ECO:0000313" key="3">
    <source>
        <dbReference type="Proteomes" id="UP001610334"/>
    </source>
</evidence>
<sequence length="422" mass="47151">MSHAAYIEDDNVLSLSDYTVACICPLGVECAAVEAMLDEIHEPLPTGRDQNAYTFGRLGPHNIIVAVMPETGNNAAATTATQLLNDFPSFRFGLLVGIGGGVPGSKESGNDVRLGDVVVSQATGAFGGVVQYDLGKKLFDGNFQRTGHLNKPPEVLSANVKRLQAWHYRSPSKMNSYLAEMTRRYPKMQELFQHPGLERDELFCSDYAHQGGSSCEECDREQTVPRPPRRDTDPRIHYGTIGSANMVVKDAVTRDQLKRDTGVLCVEMEAAGLMDTFPCLVIRGICDYADSHKNKQWQPYAAATAAAYMKELLMIIPHQQVKQTVAARENTKAALEAVLNTIEGPIRKTEDQVQYMYKRQEETQEAEILSWVSEIPYQRHYKTALDGLLPGSGRWLFENPEFAKWRESDQSGMFWLCGKREY</sequence>
<evidence type="ECO:0000313" key="2">
    <source>
        <dbReference type="EMBL" id="KAL2809651.1"/>
    </source>
</evidence>
<dbReference type="PANTHER" id="PTHR46082:SF11">
    <property type="entry name" value="AAA+ ATPASE DOMAIN-CONTAINING PROTEIN-RELATED"/>
    <property type="match status" value="1"/>
</dbReference>
<dbReference type="SUPFAM" id="SSF53167">
    <property type="entry name" value="Purine and uridine phosphorylases"/>
    <property type="match status" value="1"/>
</dbReference>
<reference evidence="2 3" key="1">
    <citation type="submission" date="2024-07" db="EMBL/GenBank/DDBJ databases">
        <title>Section-level genome sequencing and comparative genomics of Aspergillus sections Usti and Cavernicolus.</title>
        <authorList>
            <consortium name="Lawrence Berkeley National Laboratory"/>
            <person name="Nybo J.L."/>
            <person name="Vesth T.C."/>
            <person name="Theobald S."/>
            <person name="Frisvad J.C."/>
            <person name="Larsen T.O."/>
            <person name="Kjaerboelling I."/>
            <person name="Rothschild-Mancinelli K."/>
            <person name="Lyhne E.K."/>
            <person name="Kogle M.E."/>
            <person name="Barry K."/>
            <person name="Clum A."/>
            <person name="Na H."/>
            <person name="Ledsgaard L."/>
            <person name="Lin J."/>
            <person name="Lipzen A."/>
            <person name="Kuo A."/>
            <person name="Riley R."/>
            <person name="Mondo S."/>
            <person name="Labutti K."/>
            <person name="Haridas S."/>
            <person name="Pangalinan J."/>
            <person name="Salamov A.A."/>
            <person name="Simmons B.A."/>
            <person name="Magnuson J.K."/>
            <person name="Chen J."/>
            <person name="Drula E."/>
            <person name="Henrissat B."/>
            <person name="Wiebenga A."/>
            <person name="Lubbers R.J."/>
            <person name="Gomes A.C."/>
            <person name="Makela M.R."/>
            <person name="Stajich J."/>
            <person name="Grigoriev I.V."/>
            <person name="Mortensen U.H."/>
            <person name="De Vries R.P."/>
            <person name="Baker S.E."/>
            <person name="Andersen M.R."/>
        </authorList>
    </citation>
    <scope>NUCLEOTIDE SEQUENCE [LARGE SCALE GENOMIC DNA]</scope>
    <source>
        <strain evidence="2 3">CBS 588.65</strain>
    </source>
</reference>
<evidence type="ECO:0000259" key="1">
    <source>
        <dbReference type="Pfam" id="PF01048"/>
    </source>
</evidence>
<organism evidence="2 3">
    <name type="scientific">Aspergillus granulosus</name>
    <dbReference type="NCBI Taxonomy" id="176169"/>
    <lineage>
        <taxon>Eukaryota</taxon>
        <taxon>Fungi</taxon>
        <taxon>Dikarya</taxon>
        <taxon>Ascomycota</taxon>
        <taxon>Pezizomycotina</taxon>
        <taxon>Eurotiomycetes</taxon>
        <taxon>Eurotiomycetidae</taxon>
        <taxon>Eurotiales</taxon>
        <taxon>Aspergillaceae</taxon>
        <taxon>Aspergillus</taxon>
        <taxon>Aspergillus subgen. Nidulantes</taxon>
    </lineage>
</organism>
<keyword evidence="3" id="KW-1185">Reference proteome</keyword>
<protein>
    <submittedName>
        <fullName evidence="2">Nucleoside phosphorylase domain-containing protein</fullName>
    </submittedName>
</protein>
<dbReference type="InterPro" id="IPR000845">
    <property type="entry name" value="Nucleoside_phosphorylase_d"/>
</dbReference>
<feature type="domain" description="Nucleoside phosphorylase" evidence="1">
    <location>
        <begin position="19"/>
        <end position="310"/>
    </location>
</feature>
<name>A0ABR4H2M1_9EURO</name>
<dbReference type="Gene3D" id="3.40.50.1580">
    <property type="entry name" value="Nucleoside phosphorylase domain"/>
    <property type="match status" value="1"/>
</dbReference>
<dbReference type="InterPro" id="IPR035994">
    <property type="entry name" value="Nucleoside_phosphorylase_sf"/>
</dbReference>